<dbReference type="PANTHER" id="PTHR43157">
    <property type="entry name" value="PHOSPHATIDYLINOSITOL-GLYCAN BIOSYNTHESIS CLASS F PROTEIN-RELATED"/>
    <property type="match status" value="1"/>
</dbReference>
<dbReference type="Pfam" id="PF00106">
    <property type="entry name" value="adh_short"/>
    <property type="match status" value="1"/>
</dbReference>
<dbReference type="STRING" id="1126212.K2QNN4"/>
<organism evidence="2 3">
    <name type="scientific">Macrophomina phaseolina (strain MS6)</name>
    <name type="common">Charcoal rot fungus</name>
    <dbReference type="NCBI Taxonomy" id="1126212"/>
    <lineage>
        <taxon>Eukaryota</taxon>
        <taxon>Fungi</taxon>
        <taxon>Dikarya</taxon>
        <taxon>Ascomycota</taxon>
        <taxon>Pezizomycotina</taxon>
        <taxon>Dothideomycetes</taxon>
        <taxon>Dothideomycetes incertae sedis</taxon>
        <taxon>Botryosphaeriales</taxon>
        <taxon>Botryosphaeriaceae</taxon>
        <taxon>Macrophomina</taxon>
    </lineage>
</organism>
<evidence type="ECO:0000313" key="2">
    <source>
        <dbReference type="EMBL" id="EKG11531.1"/>
    </source>
</evidence>
<sequence>MSAPPPIPARESPPPSAQSTLAKLWWAARNPPADPRVSFAGKTVLVTGANTGLGFQAAVKYAALHASRVLLAVRCADKGEAAKADIVRLARCSADTVRVLPVDLSSFESVQAFVPALRRETDHLDVVLLNAGMANPTFVRSPAGYEMALQVNVLSTALMAVLLLPLLRAAPAPAHLTFVNSIAHADVQPDWCRGSLLQSCNDEAAWNVQRSYGMVKLLAMAVMHALARTAPADRLIVNACCPYMCKTDLGRNWGLAAKIPMAAFQAVFARTAEQGARTLVSATALGPESHGRFWHHDILYPLGDLAKDDEFMQKCWSEVLHVITTVQPDLHDHLGNKA</sequence>
<dbReference type="Proteomes" id="UP000007129">
    <property type="component" value="Unassembled WGS sequence"/>
</dbReference>
<dbReference type="HOGENOM" id="CLU_010194_44_4_1"/>
<accession>K2QNN4</accession>
<proteinExistence type="predicted"/>
<keyword evidence="1" id="KW-0560">Oxidoreductase</keyword>
<dbReference type="InterPro" id="IPR002347">
    <property type="entry name" value="SDR_fam"/>
</dbReference>
<dbReference type="GO" id="GO:0016491">
    <property type="term" value="F:oxidoreductase activity"/>
    <property type="evidence" value="ECO:0007669"/>
    <property type="project" value="UniProtKB-KW"/>
</dbReference>
<name>K2QNN4_MACPH</name>
<dbReference type="InterPro" id="IPR036291">
    <property type="entry name" value="NAD(P)-bd_dom_sf"/>
</dbReference>
<protein>
    <submittedName>
        <fullName evidence="2">Short-chain dehydrogenase/reductase SDR</fullName>
    </submittedName>
</protein>
<evidence type="ECO:0000256" key="1">
    <source>
        <dbReference type="ARBA" id="ARBA00023002"/>
    </source>
</evidence>
<dbReference type="VEuPathDB" id="FungiDB:MPH_11024"/>
<dbReference type="eggNOG" id="KOG1208">
    <property type="taxonomic scope" value="Eukaryota"/>
</dbReference>
<dbReference type="InParanoid" id="K2QNN4"/>
<comment type="caution">
    <text evidence="2">The sequence shown here is derived from an EMBL/GenBank/DDBJ whole genome shotgun (WGS) entry which is preliminary data.</text>
</comment>
<dbReference type="EMBL" id="AHHD01000467">
    <property type="protein sequence ID" value="EKG11531.1"/>
    <property type="molecule type" value="Genomic_DNA"/>
</dbReference>
<dbReference type="AlphaFoldDB" id="K2QNN4"/>
<evidence type="ECO:0000313" key="3">
    <source>
        <dbReference type="Proteomes" id="UP000007129"/>
    </source>
</evidence>
<gene>
    <name evidence="2" type="ORF">MPH_11024</name>
</gene>
<dbReference type="PANTHER" id="PTHR43157:SF22">
    <property type="entry name" value="SHORT-CHAIN DEHYDROGENASE_REDUCTASE PHMF"/>
    <property type="match status" value="1"/>
</dbReference>
<dbReference type="OrthoDB" id="542013at2759"/>
<dbReference type="Gene3D" id="3.40.50.720">
    <property type="entry name" value="NAD(P)-binding Rossmann-like Domain"/>
    <property type="match status" value="1"/>
</dbReference>
<dbReference type="SUPFAM" id="SSF51735">
    <property type="entry name" value="NAD(P)-binding Rossmann-fold domains"/>
    <property type="match status" value="1"/>
</dbReference>
<dbReference type="PRINTS" id="PR00081">
    <property type="entry name" value="GDHRDH"/>
</dbReference>
<reference evidence="2 3" key="1">
    <citation type="journal article" date="2012" name="BMC Genomics">
        <title>Tools to kill: Genome of one of the most destructive plant pathogenic fungi Macrophomina phaseolina.</title>
        <authorList>
            <person name="Islam M.S."/>
            <person name="Haque M.S."/>
            <person name="Islam M.M."/>
            <person name="Emdad E.M."/>
            <person name="Halim A."/>
            <person name="Hossen Q.M.M."/>
            <person name="Hossain M.Z."/>
            <person name="Ahmed B."/>
            <person name="Rahim S."/>
            <person name="Rahman M.S."/>
            <person name="Alam M.M."/>
            <person name="Hou S."/>
            <person name="Wan X."/>
            <person name="Saito J.A."/>
            <person name="Alam M."/>
        </authorList>
    </citation>
    <scope>NUCLEOTIDE SEQUENCE [LARGE SCALE GENOMIC DNA]</scope>
    <source>
        <strain evidence="2 3">MS6</strain>
    </source>
</reference>